<feature type="domain" description="HTH gntR-type" evidence="4">
    <location>
        <begin position="10"/>
        <end position="78"/>
    </location>
</feature>
<evidence type="ECO:0000256" key="3">
    <source>
        <dbReference type="ARBA" id="ARBA00023163"/>
    </source>
</evidence>
<evidence type="ECO:0000313" key="6">
    <source>
        <dbReference type="EMBL" id="PVY34769.1"/>
    </source>
</evidence>
<dbReference type="EMBL" id="QEKH01000047">
    <property type="protein sequence ID" value="PVY34769.1"/>
    <property type="molecule type" value="Genomic_DNA"/>
</dbReference>
<dbReference type="SUPFAM" id="SSF53822">
    <property type="entry name" value="Periplasmic binding protein-like I"/>
    <property type="match status" value="1"/>
</dbReference>
<gene>
    <name evidence="6" type="ORF">C8D82_14713</name>
    <name evidence="5" type="ORF">HF882_04500</name>
</gene>
<dbReference type="InterPro" id="IPR036388">
    <property type="entry name" value="WH-like_DNA-bd_sf"/>
</dbReference>
<evidence type="ECO:0000313" key="5">
    <source>
        <dbReference type="EMBL" id="NMD85840.1"/>
    </source>
</evidence>
<evidence type="ECO:0000256" key="2">
    <source>
        <dbReference type="ARBA" id="ARBA00023125"/>
    </source>
</evidence>
<reference evidence="6 7" key="1">
    <citation type="submission" date="2018-04" db="EMBL/GenBank/DDBJ databases">
        <title>Genomic Encyclopedia of Type Strains, Phase IV (KMG-IV): sequencing the most valuable type-strain genomes for metagenomic binning, comparative biology and taxonomic classification.</title>
        <authorList>
            <person name="Goeker M."/>
        </authorList>
    </citation>
    <scope>NUCLEOTIDE SEQUENCE [LARGE SCALE GENOMIC DNA]</scope>
    <source>
        <strain evidence="6 7">DSM 14823</strain>
    </source>
</reference>
<proteinExistence type="predicted"/>
<dbReference type="InterPro" id="IPR036390">
    <property type="entry name" value="WH_DNA-bd_sf"/>
</dbReference>
<protein>
    <submittedName>
        <fullName evidence="6">DNA-binding LacI/PurR family transcriptional regulator</fullName>
    </submittedName>
    <submittedName>
        <fullName evidence="5">Substrate-binding domain-containing protein</fullName>
    </submittedName>
</protein>
<dbReference type="Gene3D" id="1.10.10.10">
    <property type="entry name" value="Winged helix-like DNA-binding domain superfamily/Winged helix DNA-binding domain"/>
    <property type="match status" value="1"/>
</dbReference>
<dbReference type="Gene3D" id="3.40.50.2300">
    <property type="match status" value="2"/>
</dbReference>
<evidence type="ECO:0000313" key="8">
    <source>
        <dbReference type="Proteomes" id="UP000576225"/>
    </source>
</evidence>
<dbReference type="Pfam" id="PF00392">
    <property type="entry name" value="GntR"/>
    <property type="match status" value="1"/>
</dbReference>
<dbReference type="AlphaFoldDB" id="A0A2U1AEB7"/>
<dbReference type="GeneID" id="78297109"/>
<dbReference type="SMART" id="SM00345">
    <property type="entry name" value="HTH_GNTR"/>
    <property type="match status" value="1"/>
</dbReference>
<organism evidence="6 7">
    <name type="scientific">Victivallis vadensis</name>
    <dbReference type="NCBI Taxonomy" id="172901"/>
    <lineage>
        <taxon>Bacteria</taxon>
        <taxon>Pseudomonadati</taxon>
        <taxon>Lentisphaerota</taxon>
        <taxon>Lentisphaeria</taxon>
        <taxon>Victivallales</taxon>
        <taxon>Victivallaceae</taxon>
        <taxon>Victivallis</taxon>
    </lineage>
</organism>
<dbReference type="Proteomes" id="UP000245959">
    <property type="component" value="Unassembled WGS sequence"/>
</dbReference>
<keyword evidence="7" id="KW-1185">Reference proteome</keyword>
<dbReference type="PROSITE" id="PS50949">
    <property type="entry name" value="HTH_GNTR"/>
    <property type="match status" value="1"/>
</dbReference>
<reference evidence="5 8" key="2">
    <citation type="submission" date="2020-04" db="EMBL/GenBank/DDBJ databases">
        <authorList>
            <person name="Hitch T.C.A."/>
            <person name="Wylensek D."/>
            <person name="Clavel T."/>
        </authorList>
    </citation>
    <scope>NUCLEOTIDE SEQUENCE [LARGE SCALE GENOMIC DNA]</scope>
    <source>
        <strain evidence="5 8">COR2-253-APC-1A</strain>
    </source>
</reference>
<dbReference type="PANTHER" id="PTHR30146">
    <property type="entry name" value="LACI-RELATED TRANSCRIPTIONAL REPRESSOR"/>
    <property type="match status" value="1"/>
</dbReference>
<dbReference type="CDD" id="cd07377">
    <property type="entry name" value="WHTH_GntR"/>
    <property type="match status" value="1"/>
</dbReference>
<keyword evidence="2 6" id="KW-0238">DNA-binding</keyword>
<dbReference type="InterPro" id="IPR028082">
    <property type="entry name" value="Peripla_BP_I"/>
</dbReference>
<dbReference type="InterPro" id="IPR000524">
    <property type="entry name" value="Tscrpt_reg_HTH_GntR"/>
</dbReference>
<accession>A0A2U1AEB7</accession>
<dbReference type="PANTHER" id="PTHR30146:SF109">
    <property type="entry name" value="HTH-TYPE TRANSCRIPTIONAL REGULATOR GALS"/>
    <property type="match status" value="1"/>
</dbReference>
<dbReference type="Pfam" id="PF13377">
    <property type="entry name" value="Peripla_BP_3"/>
    <property type="match status" value="1"/>
</dbReference>
<name>A0A2U1AEB7_9BACT</name>
<keyword evidence="3" id="KW-0804">Transcription</keyword>
<sequence>MTAFEAVTSRPLQLQIADHLAQRIISGELPDGARLPATLELAKLYHVTPVTIHKSLQHLVQRQLIERVPRRGTFVRSRERVNVIGLAFGKNPFLHQSPLYPQLLDQFQRQTPERDLNLKIYFDFESGNRALFDLEQDLASGEIKAVIACNRSNRLTRFLDEHPEVTWLEPISLDQRGTVKKGVEYLVRQGFRNILVVSMLPQELEYEDFRGYFRDEQQGAAEAVAGTEAVAEVIRWGQTDADGYEKGKALFADPARRPDAVLVNHDVVCRGLLLALMELGLKIPRDIAVLTHMNHGCEFASPVPLSVLEVNPARMVSVCLDTLTAALRNGTAGHVAIPKLTAELIPGRSCHEVRGAQER</sequence>
<dbReference type="GO" id="GO:0000976">
    <property type="term" value="F:transcription cis-regulatory region binding"/>
    <property type="evidence" value="ECO:0007669"/>
    <property type="project" value="TreeGrafter"/>
</dbReference>
<dbReference type="GO" id="GO:0003700">
    <property type="term" value="F:DNA-binding transcription factor activity"/>
    <property type="evidence" value="ECO:0007669"/>
    <property type="project" value="InterPro"/>
</dbReference>
<evidence type="ECO:0000259" key="4">
    <source>
        <dbReference type="PROSITE" id="PS50949"/>
    </source>
</evidence>
<comment type="caution">
    <text evidence="6">The sequence shown here is derived from an EMBL/GenBank/DDBJ whole genome shotgun (WGS) entry which is preliminary data.</text>
</comment>
<evidence type="ECO:0000313" key="7">
    <source>
        <dbReference type="Proteomes" id="UP000245959"/>
    </source>
</evidence>
<dbReference type="RefSeq" id="WP_116885846.1">
    <property type="nucleotide sequence ID" value="NZ_CABMMC010000004.1"/>
</dbReference>
<dbReference type="InterPro" id="IPR046335">
    <property type="entry name" value="LacI/GalR-like_sensor"/>
</dbReference>
<dbReference type="Proteomes" id="UP000576225">
    <property type="component" value="Unassembled WGS sequence"/>
</dbReference>
<evidence type="ECO:0000256" key="1">
    <source>
        <dbReference type="ARBA" id="ARBA00023015"/>
    </source>
</evidence>
<keyword evidence="1" id="KW-0805">Transcription regulation</keyword>
<dbReference type="OrthoDB" id="7363114at2"/>
<dbReference type="EMBL" id="JABAEW010000006">
    <property type="protein sequence ID" value="NMD85840.1"/>
    <property type="molecule type" value="Genomic_DNA"/>
</dbReference>
<dbReference type="SUPFAM" id="SSF46785">
    <property type="entry name" value="Winged helix' DNA-binding domain"/>
    <property type="match status" value="1"/>
</dbReference>